<dbReference type="InterPro" id="IPR010093">
    <property type="entry name" value="SinI_DNA-bd"/>
</dbReference>
<evidence type="ECO:0000259" key="1">
    <source>
        <dbReference type="Pfam" id="PF12728"/>
    </source>
</evidence>
<dbReference type="AlphaFoldDB" id="A1ZKS2"/>
<reference evidence="2 3" key="1">
    <citation type="submission" date="2007-01" db="EMBL/GenBank/DDBJ databases">
        <authorList>
            <person name="Haygood M."/>
            <person name="Podell S."/>
            <person name="Anderson C."/>
            <person name="Hopkinson B."/>
            <person name="Roe K."/>
            <person name="Barbeau K."/>
            <person name="Gaasterland T."/>
            <person name="Ferriera S."/>
            <person name="Johnson J."/>
            <person name="Kravitz S."/>
            <person name="Beeson K."/>
            <person name="Sutton G."/>
            <person name="Rogers Y.-H."/>
            <person name="Friedman R."/>
            <person name="Frazier M."/>
            <person name="Venter J.C."/>
        </authorList>
    </citation>
    <scope>NUCLEOTIDE SEQUENCE [LARGE SCALE GENOMIC DNA]</scope>
    <source>
        <strain evidence="2 3">ATCC 23134</strain>
    </source>
</reference>
<name>A1ZKS2_MICM2</name>
<dbReference type="EMBL" id="AAWS01000013">
    <property type="protein sequence ID" value="EAY28888.1"/>
    <property type="molecule type" value="Genomic_DNA"/>
</dbReference>
<evidence type="ECO:0000313" key="2">
    <source>
        <dbReference type="EMBL" id="EAY28888.1"/>
    </source>
</evidence>
<dbReference type="InterPro" id="IPR041657">
    <property type="entry name" value="HTH_17"/>
</dbReference>
<dbReference type="Pfam" id="PF12728">
    <property type="entry name" value="HTH_17"/>
    <property type="match status" value="1"/>
</dbReference>
<dbReference type="OrthoDB" id="26212at2"/>
<dbReference type="NCBIfam" id="TIGR01764">
    <property type="entry name" value="excise"/>
    <property type="match status" value="1"/>
</dbReference>
<gene>
    <name evidence="2" type="ORF">M23134_00042</name>
</gene>
<evidence type="ECO:0000313" key="3">
    <source>
        <dbReference type="Proteomes" id="UP000004095"/>
    </source>
</evidence>
<comment type="caution">
    <text evidence="2">The sequence shown here is derived from an EMBL/GenBank/DDBJ whole genome shotgun (WGS) entry which is preliminary data.</text>
</comment>
<accession>A1ZKS2</accession>
<dbReference type="RefSeq" id="WP_002697005.1">
    <property type="nucleotide sequence ID" value="NZ_AAWS01000013.1"/>
</dbReference>
<proteinExistence type="predicted"/>
<sequence length="151" mass="17229">MANFQKIDKPSKEEQTTALHSYDALTTMLKQVNSRTVEVEVEETKQKVQIPLRALKLLVKVLKAMGEGKAVSIAPVEAEVTTQSAAEILGCSRPHLVKLLETGEIKFTKVGRHRRIKIEDVMEYKTKMKQDQEKRILEMMRLDEEDGLYDS</sequence>
<dbReference type="GO" id="GO:0003677">
    <property type="term" value="F:DNA binding"/>
    <property type="evidence" value="ECO:0007669"/>
    <property type="project" value="InterPro"/>
</dbReference>
<dbReference type="eggNOG" id="COG3311">
    <property type="taxonomic scope" value="Bacteria"/>
</dbReference>
<keyword evidence="3" id="KW-1185">Reference proteome</keyword>
<dbReference type="Proteomes" id="UP000004095">
    <property type="component" value="Unassembled WGS sequence"/>
</dbReference>
<feature type="domain" description="Helix-turn-helix" evidence="1">
    <location>
        <begin position="81"/>
        <end position="127"/>
    </location>
</feature>
<protein>
    <submittedName>
        <fullName evidence="2">Excisionase domain protein</fullName>
    </submittedName>
</protein>
<organism evidence="2 3">
    <name type="scientific">Microscilla marina ATCC 23134</name>
    <dbReference type="NCBI Taxonomy" id="313606"/>
    <lineage>
        <taxon>Bacteria</taxon>
        <taxon>Pseudomonadati</taxon>
        <taxon>Bacteroidota</taxon>
        <taxon>Cytophagia</taxon>
        <taxon>Cytophagales</taxon>
        <taxon>Microscillaceae</taxon>
        <taxon>Microscilla</taxon>
    </lineage>
</organism>